<dbReference type="AlphaFoldDB" id="A0A1W1W061"/>
<dbReference type="Pfam" id="PF00586">
    <property type="entry name" value="AIRS"/>
    <property type="match status" value="1"/>
</dbReference>
<dbReference type="NCBIfam" id="TIGR02124">
    <property type="entry name" value="hypE"/>
    <property type="match status" value="1"/>
</dbReference>
<dbReference type="GO" id="GO:0051604">
    <property type="term" value="P:protein maturation"/>
    <property type="evidence" value="ECO:0007669"/>
    <property type="project" value="TreeGrafter"/>
</dbReference>
<dbReference type="Pfam" id="PF02769">
    <property type="entry name" value="AIRS_C"/>
    <property type="match status" value="1"/>
</dbReference>
<dbReference type="CDD" id="cd02197">
    <property type="entry name" value="HypE"/>
    <property type="match status" value="1"/>
</dbReference>
<keyword evidence="5" id="KW-1185">Reference proteome</keyword>
<protein>
    <submittedName>
        <fullName evidence="4">Hydrogenase maturation protein, carbamoyl dehydratase HypE</fullName>
    </submittedName>
</protein>
<dbReference type="PANTHER" id="PTHR30303:SF0">
    <property type="entry name" value="CARBAMOYL DEHYDRATASE HYPE"/>
    <property type="match status" value="1"/>
</dbReference>
<dbReference type="Proteomes" id="UP000192569">
    <property type="component" value="Chromosome I"/>
</dbReference>
<dbReference type="EMBL" id="LT838272">
    <property type="protein sequence ID" value="SMB98893.1"/>
    <property type="molecule type" value="Genomic_DNA"/>
</dbReference>
<evidence type="ECO:0000259" key="2">
    <source>
        <dbReference type="Pfam" id="PF00586"/>
    </source>
</evidence>
<dbReference type="SUPFAM" id="SSF55326">
    <property type="entry name" value="PurM N-terminal domain-like"/>
    <property type="match status" value="1"/>
</dbReference>
<dbReference type="InterPro" id="IPR016188">
    <property type="entry name" value="PurM-like_N"/>
</dbReference>
<proteinExistence type="inferred from homology"/>
<evidence type="ECO:0000259" key="3">
    <source>
        <dbReference type="Pfam" id="PF02769"/>
    </source>
</evidence>
<evidence type="ECO:0000313" key="5">
    <source>
        <dbReference type="Proteomes" id="UP000192569"/>
    </source>
</evidence>
<dbReference type="RefSeq" id="WP_231967771.1">
    <property type="nucleotide sequence ID" value="NZ_LT838272.1"/>
</dbReference>
<dbReference type="InterPro" id="IPR036921">
    <property type="entry name" value="PurM-like_N_sf"/>
</dbReference>
<dbReference type="InterPro" id="IPR036676">
    <property type="entry name" value="PurM-like_C_sf"/>
</dbReference>
<feature type="domain" description="PurM-like C-terminal" evidence="3">
    <location>
        <begin position="170"/>
        <end position="317"/>
    </location>
</feature>
<dbReference type="PIRSF" id="PIRSF005644">
    <property type="entry name" value="Hdrgns_mtr_HypE"/>
    <property type="match status" value="1"/>
</dbReference>
<gene>
    <name evidence="4" type="ORF">SAMN00808754_2609</name>
</gene>
<accession>A0A1W1W061</accession>
<reference evidence="4 5" key="1">
    <citation type="submission" date="2017-04" db="EMBL/GenBank/DDBJ databases">
        <authorList>
            <person name="Afonso C.L."/>
            <person name="Miller P.J."/>
            <person name="Scott M.A."/>
            <person name="Spackman E."/>
            <person name="Goraichik I."/>
            <person name="Dimitrov K.M."/>
            <person name="Suarez D.L."/>
            <person name="Swayne D.E."/>
        </authorList>
    </citation>
    <scope>NUCLEOTIDE SEQUENCE [LARGE SCALE GENOMIC DNA]</scope>
    <source>
        <strain evidence="4 5">ToBE</strain>
    </source>
</reference>
<dbReference type="STRING" id="698762.SAMN00808754_2609"/>
<evidence type="ECO:0000313" key="4">
    <source>
        <dbReference type="EMBL" id="SMB98893.1"/>
    </source>
</evidence>
<comment type="similarity">
    <text evidence="1">Belongs to the HypE family.</text>
</comment>
<dbReference type="SUPFAM" id="SSF56042">
    <property type="entry name" value="PurM C-terminal domain-like"/>
    <property type="match status" value="1"/>
</dbReference>
<evidence type="ECO:0000256" key="1">
    <source>
        <dbReference type="ARBA" id="ARBA00006243"/>
    </source>
</evidence>
<dbReference type="InterPro" id="IPR010918">
    <property type="entry name" value="PurM-like_C_dom"/>
</dbReference>
<dbReference type="PANTHER" id="PTHR30303">
    <property type="entry name" value="HYDROGENASE ISOENZYMES FORMATION PROTEIN HYPE"/>
    <property type="match status" value="1"/>
</dbReference>
<sequence>MIKESQVSNKNMTITLAHGDGGELTHKLISELFLKYFPYEALQALGDAALLPPPAGRIAVTTDSFVVKPLFFPGGNIGSLAVNGTINDLAVTGARPLYLTLGLILEEGLSYSTLEKVISAIALAAQEAEVAIVAGDTKVVEHGHGDQIYINTTGIGVAADNIDLGPHRVEPGDVVIISGPVGDHGLTVLATRENFGLQGLKSDCAALHKVILPFLKALGPAVKWLRDPTRGGLATTLKELATSARVNVYLNEEDIPVREEVRGAAELLGLDPLYLANEGKFCAVVEKSAVDQALIFLRQHPLSKEATLIGEVREGSGRVYLRTPLGATRELHYLSGLLLPRIC</sequence>
<dbReference type="Gene3D" id="3.30.1330.10">
    <property type="entry name" value="PurM-like, N-terminal domain"/>
    <property type="match status" value="1"/>
</dbReference>
<feature type="domain" description="PurM-like N-terminal" evidence="2">
    <location>
        <begin position="47"/>
        <end position="158"/>
    </location>
</feature>
<dbReference type="Gene3D" id="3.90.650.10">
    <property type="entry name" value="PurM-like C-terminal domain"/>
    <property type="match status" value="1"/>
</dbReference>
<organism evidence="4 5">
    <name type="scientific">Thermanaeromonas toyohensis ToBE</name>
    <dbReference type="NCBI Taxonomy" id="698762"/>
    <lineage>
        <taxon>Bacteria</taxon>
        <taxon>Bacillati</taxon>
        <taxon>Bacillota</taxon>
        <taxon>Clostridia</taxon>
        <taxon>Neomoorellales</taxon>
        <taxon>Neomoorellaceae</taxon>
        <taxon>Thermanaeromonas</taxon>
    </lineage>
</organism>
<name>A0A1W1W061_9FIRM</name>
<dbReference type="InterPro" id="IPR011854">
    <property type="entry name" value="HypE"/>
</dbReference>